<evidence type="ECO:0000259" key="7">
    <source>
        <dbReference type="Pfam" id="PF05433"/>
    </source>
</evidence>
<reference evidence="8 9" key="1">
    <citation type="journal article" date="2016" name="Front. Microbiol.">
        <title>Genomic Resource of Rice Seed Associated Bacteria.</title>
        <authorList>
            <person name="Midha S."/>
            <person name="Bansal K."/>
            <person name="Sharma S."/>
            <person name="Kumar N."/>
            <person name="Patil P.P."/>
            <person name="Chaudhry V."/>
            <person name="Patil P.B."/>
        </authorList>
    </citation>
    <scope>NUCLEOTIDE SEQUENCE [LARGE SCALE GENOMIC DNA]</scope>
    <source>
        <strain evidence="8 9">SB4</strain>
    </source>
</reference>
<comment type="subcellular location">
    <subcellularLocation>
        <location evidence="1">Cell outer membrane</location>
        <topology evidence="1">Lipid-anchor</topology>
    </subcellularLocation>
</comment>
<dbReference type="InterPro" id="IPR008816">
    <property type="entry name" value="Gly_zipper_2TM_dom"/>
</dbReference>
<keyword evidence="4" id="KW-0472">Membrane</keyword>
<dbReference type="Pfam" id="PF05433">
    <property type="entry name" value="Rick_17kDa_Anti"/>
    <property type="match status" value="1"/>
</dbReference>
<dbReference type="OrthoDB" id="7473723at2"/>
<proteinExistence type="inferred from homology"/>
<evidence type="ECO:0000256" key="6">
    <source>
        <dbReference type="SAM" id="MobiDB-lite"/>
    </source>
</evidence>
<dbReference type="EMBL" id="LDTE01000001">
    <property type="protein sequence ID" value="KTW03467.1"/>
    <property type="molecule type" value="Genomic_DNA"/>
</dbReference>
<dbReference type="PATRIC" id="fig|33051.4.peg.134"/>
<organism evidence="8 9">
    <name type="scientific">Sphingomonas sanguinis</name>
    <dbReference type="NCBI Taxonomy" id="33051"/>
    <lineage>
        <taxon>Bacteria</taxon>
        <taxon>Pseudomonadati</taxon>
        <taxon>Pseudomonadota</taxon>
        <taxon>Alphaproteobacteria</taxon>
        <taxon>Sphingomonadales</taxon>
        <taxon>Sphingomonadaceae</taxon>
        <taxon>Sphingomonas</taxon>
    </lineage>
</organism>
<gene>
    <name evidence="8" type="ORF">SB4_00680</name>
</gene>
<dbReference type="InterPro" id="IPR051407">
    <property type="entry name" value="Bact_OM_lipoprot/Surf_antigen"/>
</dbReference>
<feature type="compositionally biased region" description="Pro residues" evidence="6">
    <location>
        <begin position="59"/>
        <end position="68"/>
    </location>
</feature>
<keyword evidence="5" id="KW-0449">Lipoprotein</keyword>
<evidence type="ECO:0000256" key="2">
    <source>
        <dbReference type="ARBA" id="ARBA00008681"/>
    </source>
</evidence>
<evidence type="ECO:0000313" key="8">
    <source>
        <dbReference type="EMBL" id="KTW03467.1"/>
    </source>
</evidence>
<dbReference type="GO" id="GO:0009279">
    <property type="term" value="C:cell outer membrane"/>
    <property type="evidence" value="ECO:0007669"/>
    <property type="project" value="UniProtKB-SubCell"/>
</dbReference>
<dbReference type="PANTHER" id="PTHR35603:SF2">
    <property type="entry name" value="OUTER MEMBRANE LIPOPROTEIN"/>
    <property type="match status" value="1"/>
</dbReference>
<feature type="region of interest" description="Disordered" evidence="6">
    <location>
        <begin position="53"/>
        <end position="76"/>
    </location>
</feature>
<comment type="caution">
    <text evidence="8">The sequence shown here is derived from an EMBL/GenBank/DDBJ whole genome shotgun (WGS) entry which is preliminary data.</text>
</comment>
<comment type="similarity">
    <text evidence="2">Belongs to the rickettsiale 17 kDa surface antigen family.</text>
</comment>
<evidence type="ECO:0000256" key="1">
    <source>
        <dbReference type="ARBA" id="ARBA00004459"/>
    </source>
</evidence>
<accession>A0A147J425</accession>
<dbReference type="AlphaFoldDB" id="A0A147J425"/>
<evidence type="ECO:0000256" key="3">
    <source>
        <dbReference type="ARBA" id="ARBA00015281"/>
    </source>
</evidence>
<protein>
    <recommendedName>
        <fullName evidence="3">17 kDa surface antigen</fullName>
    </recommendedName>
</protein>
<feature type="domain" description="Glycine zipper 2TM" evidence="7">
    <location>
        <begin position="132"/>
        <end position="170"/>
    </location>
</feature>
<dbReference type="Proteomes" id="UP000074072">
    <property type="component" value="Unassembled WGS sequence"/>
</dbReference>
<dbReference type="PANTHER" id="PTHR35603">
    <property type="match status" value="1"/>
</dbReference>
<evidence type="ECO:0000256" key="5">
    <source>
        <dbReference type="ARBA" id="ARBA00023288"/>
    </source>
</evidence>
<evidence type="ECO:0000256" key="4">
    <source>
        <dbReference type="ARBA" id="ARBA00023136"/>
    </source>
</evidence>
<sequence length="178" mass="19043">MMTAAVTMTAIPASAQSAADDARFRAAQARFDREYQLYHQEVNLYMSRMGRDYGDDGYAPPPPPPGPGPGGYRVAPPVPADGYDRNAEPYYDPVGDYREGSQYRERVLQPQDRVYAGTDGRYYCRRSDGTTGLIIGGAAGGILGNLVGGRSSTIATLLGAAGGALAGRSIDQNQVRCR</sequence>
<evidence type="ECO:0000313" key="9">
    <source>
        <dbReference type="Proteomes" id="UP000074072"/>
    </source>
</evidence>
<name>A0A147J425_9SPHN</name>